<dbReference type="EMBL" id="REGN01003565">
    <property type="protein sequence ID" value="RNA21894.1"/>
    <property type="molecule type" value="Genomic_DNA"/>
</dbReference>
<organism evidence="1 2">
    <name type="scientific">Brachionus plicatilis</name>
    <name type="common">Marine rotifer</name>
    <name type="synonym">Brachionus muelleri</name>
    <dbReference type="NCBI Taxonomy" id="10195"/>
    <lineage>
        <taxon>Eukaryota</taxon>
        <taxon>Metazoa</taxon>
        <taxon>Spiralia</taxon>
        <taxon>Gnathifera</taxon>
        <taxon>Rotifera</taxon>
        <taxon>Eurotatoria</taxon>
        <taxon>Monogononta</taxon>
        <taxon>Pseudotrocha</taxon>
        <taxon>Ploima</taxon>
        <taxon>Brachionidae</taxon>
        <taxon>Brachionus</taxon>
    </lineage>
</organism>
<sequence length="71" mass="8525">MFESCLNYFGTARIYSRQNHPKNQKNSKTCSGAILQNLHRFCRLLQKVKRQLFHFVSFTEQFCMKFHDACF</sequence>
<dbReference type="Proteomes" id="UP000276133">
    <property type="component" value="Unassembled WGS sequence"/>
</dbReference>
<comment type="caution">
    <text evidence="1">The sequence shown here is derived from an EMBL/GenBank/DDBJ whole genome shotgun (WGS) entry which is preliminary data.</text>
</comment>
<evidence type="ECO:0000313" key="1">
    <source>
        <dbReference type="EMBL" id="RNA21894.1"/>
    </source>
</evidence>
<gene>
    <name evidence="1" type="ORF">BpHYR1_020905</name>
</gene>
<accession>A0A3M7REN0</accession>
<protein>
    <submittedName>
        <fullName evidence="1">Uncharacterized protein</fullName>
    </submittedName>
</protein>
<reference evidence="1 2" key="1">
    <citation type="journal article" date="2018" name="Sci. Rep.">
        <title>Genomic signatures of local adaptation to the degree of environmental predictability in rotifers.</title>
        <authorList>
            <person name="Franch-Gras L."/>
            <person name="Hahn C."/>
            <person name="Garcia-Roger E.M."/>
            <person name="Carmona M.J."/>
            <person name="Serra M."/>
            <person name="Gomez A."/>
        </authorList>
    </citation>
    <scope>NUCLEOTIDE SEQUENCE [LARGE SCALE GENOMIC DNA]</scope>
    <source>
        <strain evidence="1">HYR1</strain>
    </source>
</reference>
<keyword evidence="2" id="KW-1185">Reference proteome</keyword>
<evidence type="ECO:0000313" key="2">
    <source>
        <dbReference type="Proteomes" id="UP000276133"/>
    </source>
</evidence>
<dbReference type="AlphaFoldDB" id="A0A3M7REN0"/>
<name>A0A3M7REN0_BRAPC</name>
<proteinExistence type="predicted"/>